<organism evidence="3 4">
    <name type="scientific">Buddleja alternifolia</name>
    <dbReference type="NCBI Taxonomy" id="168488"/>
    <lineage>
        <taxon>Eukaryota</taxon>
        <taxon>Viridiplantae</taxon>
        <taxon>Streptophyta</taxon>
        <taxon>Embryophyta</taxon>
        <taxon>Tracheophyta</taxon>
        <taxon>Spermatophyta</taxon>
        <taxon>Magnoliopsida</taxon>
        <taxon>eudicotyledons</taxon>
        <taxon>Gunneridae</taxon>
        <taxon>Pentapetalae</taxon>
        <taxon>asterids</taxon>
        <taxon>lamiids</taxon>
        <taxon>Lamiales</taxon>
        <taxon>Scrophulariaceae</taxon>
        <taxon>Buddlejeae</taxon>
        <taxon>Buddleja</taxon>
    </lineage>
</organism>
<name>A0AAV6WHT8_9LAMI</name>
<proteinExistence type="predicted"/>
<feature type="domain" description="DUF4283" evidence="2">
    <location>
        <begin position="4"/>
        <end position="85"/>
    </location>
</feature>
<sequence length="444" mass="50413">MAEPYQYSLVGKFSHGYPTMTRLRAIFMKLGLNKGFKIGVLDHKHIWIRLSDPNDYARVWMKQTWYLDGYPMRVLKWTSEFDPAEESPIMPIWIKIFGLRPHWFHRRFLYHVASFVGKPLKLDEATTEIDNPVVARICVEINVLEKLQQDVQVQINGKIQLLKIKYERIPDYCRICRHRGHTMAACYANADTNEESGGKNAKFNKEDKEEQFNGDLREKIGKKRGKKVNKQDNKEQGSVVKEKCNRSSSIDNDIQVSGDGVKEIMSQTNTTYKSNMVTKNTMDSHVVASSKRQVTNQSLVIYKDGVDNVDSDDGPENEAELMLGREVFVPSNLNNTNYKSEEEEMEEGKWKTVESRKQRRAAFLKLAFQALKVSDLPTLGINISFSLFVSLIFQSMASFRENSSGSEHSSASGGSSIDSNPPSSSSSESPPDSPMILIYGLAPR</sequence>
<dbReference type="PANTHER" id="PTHR31286">
    <property type="entry name" value="GLYCINE-RICH CELL WALL STRUCTURAL PROTEIN 1.8-LIKE"/>
    <property type="match status" value="1"/>
</dbReference>
<evidence type="ECO:0000313" key="4">
    <source>
        <dbReference type="Proteomes" id="UP000826271"/>
    </source>
</evidence>
<dbReference type="Pfam" id="PF14111">
    <property type="entry name" value="DUF4283"/>
    <property type="match status" value="1"/>
</dbReference>
<comment type="caution">
    <text evidence="3">The sequence shown here is derived from an EMBL/GenBank/DDBJ whole genome shotgun (WGS) entry which is preliminary data.</text>
</comment>
<dbReference type="InterPro" id="IPR025558">
    <property type="entry name" value="DUF4283"/>
</dbReference>
<reference evidence="3" key="1">
    <citation type="submission" date="2019-10" db="EMBL/GenBank/DDBJ databases">
        <authorList>
            <person name="Zhang R."/>
            <person name="Pan Y."/>
            <person name="Wang J."/>
            <person name="Ma R."/>
            <person name="Yu S."/>
        </authorList>
    </citation>
    <scope>NUCLEOTIDE SEQUENCE</scope>
    <source>
        <strain evidence="3">LA-IB0</strain>
        <tissue evidence="3">Leaf</tissue>
    </source>
</reference>
<feature type="compositionally biased region" description="Low complexity" evidence="1">
    <location>
        <begin position="403"/>
        <end position="430"/>
    </location>
</feature>
<evidence type="ECO:0000259" key="2">
    <source>
        <dbReference type="Pfam" id="PF14111"/>
    </source>
</evidence>
<keyword evidence="4" id="KW-1185">Reference proteome</keyword>
<protein>
    <recommendedName>
        <fullName evidence="2">DUF4283 domain-containing protein</fullName>
    </recommendedName>
</protein>
<feature type="region of interest" description="Disordered" evidence="1">
    <location>
        <begin position="217"/>
        <end position="237"/>
    </location>
</feature>
<dbReference type="InterPro" id="IPR040256">
    <property type="entry name" value="At4g02000-like"/>
</dbReference>
<evidence type="ECO:0000256" key="1">
    <source>
        <dbReference type="SAM" id="MobiDB-lite"/>
    </source>
</evidence>
<dbReference type="PANTHER" id="PTHR31286:SF179">
    <property type="entry name" value="RNASE H TYPE-1 DOMAIN-CONTAINING PROTEIN"/>
    <property type="match status" value="1"/>
</dbReference>
<gene>
    <name evidence="3" type="ORF">BUALT_Bualt17G0090000</name>
</gene>
<evidence type="ECO:0000313" key="3">
    <source>
        <dbReference type="EMBL" id="KAG8366535.1"/>
    </source>
</evidence>
<dbReference type="AlphaFoldDB" id="A0AAV6WHT8"/>
<dbReference type="EMBL" id="WHWC01000017">
    <property type="protein sequence ID" value="KAG8366535.1"/>
    <property type="molecule type" value="Genomic_DNA"/>
</dbReference>
<dbReference type="Proteomes" id="UP000826271">
    <property type="component" value="Unassembled WGS sequence"/>
</dbReference>
<feature type="region of interest" description="Disordered" evidence="1">
    <location>
        <begin position="402"/>
        <end position="444"/>
    </location>
</feature>
<accession>A0AAV6WHT8</accession>